<dbReference type="AlphaFoldDB" id="A0A319DB10"/>
<feature type="compositionally biased region" description="Basic and acidic residues" evidence="1">
    <location>
        <begin position="359"/>
        <end position="368"/>
    </location>
</feature>
<gene>
    <name evidence="2" type="ORF">BO71DRAFT_445399</name>
</gene>
<evidence type="ECO:0000313" key="2">
    <source>
        <dbReference type="EMBL" id="PYH88213.1"/>
    </source>
</evidence>
<keyword evidence="3" id="KW-1185">Reference proteome</keyword>
<reference evidence="2 3" key="1">
    <citation type="submission" date="2018-02" db="EMBL/GenBank/DDBJ databases">
        <title>The genomes of Aspergillus section Nigri reveals drivers in fungal speciation.</title>
        <authorList>
            <consortium name="DOE Joint Genome Institute"/>
            <person name="Vesth T.C."/>
            <person name="Nybo J."/>
            <person name="Theobald S."/>
            <person name="Brandl J."/>
            <person name="Frisvad J.C."/>
            <person name="Nielsen K.F."/>
            <person name="Lyhne E.K."/>
            <person name="Kogle M.E."/>
            <person name="Kuo A."/>
            <person name="Riley R."/>
            <person name="Clum A."/>
            <person name="Nolan M."/>
            <person name="Lipzen A."/>
            <person name="Salamov A."/>
            <person name="Henrissat B."/>
            <person name="Wiebenga A."/>
            <person name="De vries R.P."/>
            <person name="Grigoriev I.V."/>
            <person name="Mortensen U.H."/>
            <person name="Andersen M.R."/>
            <person name="Baker S.E."/>
        </authorList>
    </citation>
    <scope>NUCLEOTIDE SEQUENCE [LARGE SCALE GENOMIC DNA]</scope>
    <source>
        <strain evidence="2 3">CBS 707.79</strain>
    </source>
</reference>
<dbReference type="EMBL" id="KZ826114">
    <property type="protein sequence ID" value="PYH88213.1"/>
    <property type="molecule type" value="Genomic_DNA"/>
</dbReference>
<feature type="compositionally biased region" description="Acidic residues" evidence="1">
    <location>
        <begin position="384"/>
        <end position="395"/>
    </location>
</feature>
<name>A0A319DB10_9EURO</name>
<accession>A0A319DB10</accession>
<feature type="compositionally biased region" description="Basic residues" evidence="1">
    <location>
        <begin position="369"/>
        <end position="378"/>
    </location>
</feature>
<dbReference type="OrthoDB" id="4499271at2759"/>
<dbReference type="Proteomes" id="UP000247810">
    <property type="component" value="Unassembled WGS sequence"/>
</dbReference>
<feature type="region of interest" description="Disordered" evidence="1">
    <location>
        <begin position="346"/>
        <end position="407"/>
    </location>
</feature>
<sequence length="407" mass="47268">MSLFEERPLEAEHKLASKIAKILDDARIPNVIWSDIMNSILGITNFLYIQVVITFVVEDKDLNKAIAALKKAKLCKSSHGHCPFRFRRTEATPWPSYHCHASSALDAPIISLVRKSESLWDLPSLPLQFPIRDDPNFMLSTDCRLPGDESPGMGDGRFDESLYPVKTMIPARWIESLYLLEARDLPFRCQGRYWRGLLDDFERHSRELIPLSLLIFQPHFLPSWRATQYTASSNSIAFDRRKCSDLLREKLAKQRALPNPLIRTSNETHQLQFNKQRRRKLRMSFADWRAYKANDVQEDDNASSEDDFEQDEVCDIQPDVDNYTFLGDNYMSDNYGYGYGYLDDDDDEWPECPPSPKYESPENKEQKKGKPKHRHEHKDKHEGQDEEYMPLEDEPLPFFPGLESSGV</sequence>
<organism evidence="2 3">
    <name type="scientific">Aspergillus ellipticus CBS 707.79</name>
    <dbReference type="NCBI Taxonomy" id="1448320"/>
    <lineage>
        <taxon>Eukaryota</taxon>
        <taxon>Fungi</taxon>
        <taxon>Dikarya</taxon>
        <taxon>Ascomycota</taxon>
        <taxon>Pezizomycotina</taxon>
        <taxon>Eurotiomycetes</taxon>
        <taxon>Eurotiomycetidae</taxon>
        <taxon>Eurotiales</taxon>
        <taxon>Aspergillaceae</taxon>
        <taxon>Aspergillus</taxon>
        <taxon>Aspergillus subgen. Circumdati</taxon>
    </lineage>
</organism>
<proteinExistence type="predicted"/>
<dbReference type="VEuPathDB" id="FungiDB:BO71DRAFT_445399"/>
<evidence type="ECO:0000256" key="1">
    <source>
        <dbReference type="SAM" id="MobiDB-lite"/>
    </source>
</evidence>
<evidence type="ECO:0000313" key="3">
    <source>
        <dbReference type="Proteomes" id="UP000247810"/>
    </source>
</evidence>
<protein>
    <submittedName>
        <fullName evidence="2">Uncharacterized protein</fullName>
    </submittedName>
</protein>